<evidence type="ECO:0000313" key="3">
    <source>
        <dbReference type="Proteomes" id="UP000321456"/>
    </source>
</evidence>
<protein>
    <recommendedName>
        <fullName evidence="1">N-acetyltransferase domain-containing protein</fullName>
    </recommendedName>
</protein>
<name>A0A5C8V3M2_9FLAO</name>
<dbReference type="Pfam" id="PF00583">
    <property type="entry name" value="Acetyltransf_1"/>
    <property type="match status" value="1"/>
</dbReference>
<feature type="domain" description="N-acetyltransferase" evidence="1">
    <location>
        <begin position="93"/>
        <end position="186"/>
    </location>
</feature>
<organism evidence="2 3">
    <name type="scientific">Flagellimonas hymeniacidonis</name>
    <dbReference type="NCBI Taxonomy" id="2603628"/>
    <lineage>
        <taxon>Bacteria</taxon>
        <taxon>Pseudomonadati</taxon>
        <taxon>Bacteroidota</taxon>
        <taxon>Flavobacteriia</taxon>
        <taxon>Flavobacteriales</taxon>
        <taxon>Flavobacteriaceae</taxon>
        <taxon>Flagellimonas</taxon>
    </lineage>
</organism>
<gene>
    <name evidence="2" type="ORF">FVB32_13325</name>
</gene>
<evidence type="ECO:0000313" key="2">
    <source>
        <dbReference type="EMBL" id="TXN35555.1"/>
    </source>
</evidence>
<dbReference type="AlphaFoldDB" id="A0A5C8V3M2"/>
<dbReference type="Proteomes" id="UP000321456">
    <property type="component" value="Unassembled WGS sequence"/>
</dbReference>
<dbReference type="InterPro" id="IPR016181">
    <property type="entry name" value="Acyl_CoA_acyltransferase"/>
</dbReference>
<dbReference type="GO" id="GO:0016747">
    <property type="term" value="F:acyltransferase activity, transferring groups other than amino-acyl groups"/>
    <property type="evidence" value="ECO:0007669"/>
    <property type="project" value="InterPro"/>
</dbReference>
<dbReference type="Gene3D" id="3.40.630.30">
    <property type="match status" value="1"/>
</dbReference>
<dbReference type="RefSeq" id="WP_147744287.1">
    <property type="nucleotide sequence ID" value="NZ_VRUR01000002.1"/>
</dbReference>
<evidence type="ECO:0000259" key="1">
    <source>
        <dbReference type="Pfam" id="PF00583"/>
    </source>
</evidence>
<dbReference type="InterPro" id="IPR000182">
    <property type="entry name" value="GNAT_dom"/>
</dbReference>
<dbReference type="SUPFAM" id="SSF55729">
    <property type="entry name" value="Acyl-CoA N-acyltransferases (Nat)"/>
    <property type="match status" value="1"/>
</dbReference>
<accession>A0A5C8V3M2</accession>
<sequence length="214" mass="25553">MRAKEGSKFYKFRLFFIRIKHGLFLMTLRNFLTRIGLDIGAYYWVKEGVNIYIEPVIKGNKEDFEIGFLTLSDIKKLKNISFVNTETLIERFDNGLKCIGLKHSGDITAFMSIEYNGFNYRKKQFKLELNEAYLLNMYTYQSYRGKNLAPYLRYHSYQLLKKEGVENIYSITDYFNKSSQKFKEKLNARPLTLYFAILLFKKYHRTIKIKDYSN</sequence>
<keyword evidence="3" id="KW-1185">Reference proteome</keyword>
<proteinExistence type="predicted"/>
<reference evidence="2 3" key="1">
    <citation type="submission" date="2019-08" db="EMBL/GenBank/DDBJ databases">
        <title>Professor.</title>
        <authorList>
            <person name="Park J.S."/>
        </authorList>
    </citation>
    <scope>NUCLEOTIDE SEQUENCE [LARGE SCALE GENOMIC DNA]</scope>
    <source>
        <strain evidence="2 3">176CP5-101</strain>
    </source>
</reference>
<comment type="caution">
    <text evidence="2">The sequence shown here is derived from an EMBL/GenBank/DDBJ whole genome shotgun (WGS) entry which is preliminary data.</text>
</comment>
<dbReference type="EMBL" id="VRUR01000002">
    <property type="protein sequence ID" value="TXN35555.1"/>
    <property type="molecule type" value="Genomic_DNA"/>
</dbReference>